<reference evidence="2" key="2">
    <citation type="submission" date="2023-05" db="EMBL/GenBank/DDBJ databases">
        <authorList>
            <consortium name="Lawrence Berkeley National Laboratory"/>
            <person name="Steindorff A."/>
            <person name="Hensen N."/>
            <person name="Bonometti L."/>
            <person name="Westerberg I."/>
            <person name="Brannstrom I.O."/>
            <person name="Guillou S."/>
            <person name="Cros-Aarteil S."/>
            <person name="Calhoun S."/>
            <person name="Haridas S."/>
            <person name="Kuo A."/>
            <person name="Mondo S."/>
            <person name="Pangilinan J."/>
            <person name="Riley R."/>
            <person name="Labutti K."/>
            <person name="Andreopoulos B."/>
            <person name="Lipzen A."/>
            <person name="Chen C."/>
            <person name="Yanf M."/>
            <person name="Daum C."/>
            <person name="Ng V."/>
            <person name="Clum A."/>
            <person name="Ohm R."/>
            <person name="Martin F."/>
            <person name="Silar P."/>
            <person name="Natvig D."/>
            <person name="Lalanne C."/>
            <person name="Gautier V."/>
            <person name="Ament-Velasquez S.L."/>
            <person name="Kruys A."/>
            <person name="Hutchinson M.I."/>
            <person name="Powell A.J."/>
            <person name="Barry K."/>
            <person name="Miller A.N."/>
            <person name="Grigoriev I.V."/>
            <person name="Debuchy R."/>
            <person name="Gladieux P."/>
            <person name="Thoren M.H."/>
            <person name="Johannesson H."/>
        </authorList>
    </citation>
    <scope>NUCLEOTIDE SEQUENCE</scope>
    <source>
        <strain evidence="2">CBS 990.96</strain>
    </source>
</reference>
<evidence type="ECO:0000256" key="1">
    <source>
        <dbReference type="SAM" id="MobiDB-lite"/>
    </source>
</evidence>
<feature type="region of interest" description="Disordered" evidence="1">
    <location>
        <begin position="184"/>
        <end position="206"/>
    </location>
</feature>
<evidence type="ECO:0000313" key="3">
    <source>
        <dbReference type="Proteomes" id="UP001301958"/>
    </source>
</evidence>
<gene>
    <name evidence="2" type="ORF">QBC38DRAFT_459448</name>
</gene>
<organism evidence="2 3">
    <name type="scientific">Podospora fimiseda</name>
    <dbReference type="NCBI Taxonomy" id="252190"/>
    <lineage>
        <taxon>Eukaryota</taxon>
        <taxon>Fungi</taxon>
        <taxon>Dikarya</taxon>
        <taxon>Ascomycota</taxon>
        <taxon>Pezizomycotina</taxon>
        <taxon>Sordariomycetes</taxon>
        <taxon>Sordariomycetidae</taxon>
        <taxon>Sordariales</taxon>
        <taxon>Podosporaceae</taxon>
        <taxon>Podospora</taxon>
    </lineage>
</organism>
<protein>
    <submittedName>
        <fullName evidence="2">Uncharacterized protein</fullName>
    </submittedName>
</protein>
<evidence type="ECO:0000313" key="2">
    <source>
        <dbReference type="EMBL" id="KAK4223326.1"/>
    </source>
</evidence>
<proteinExistence type="predicted"/>
<reference evidence="2" key="1">
    <citation type="journal article" date="2023" name="Mol. Phylogenet. Evol.">
        <title>Genome-scale phylogeny and comparative genomics of the fungal order Sordariales.</title>
        <authorList>
            <person name="Hensen N."/>
            <person name="Bonometti L."/>
            <person name="Westerberg I."/>
            <person name="Brannstrom I.O."/>
            <person name="Guillou S."/>
            <person name="Cros-Aarteil S."/>
            <person name="Calhoun S."/>
            <person name="Haridas S."/>
            <person name="Kuo A."/>
            <person name="Mondo S."/>
            <person name="Pangilinan J."/>
            <person name="Riley R."/>
            <person name="LaButti K."/>
            <person name="Andreopoulos B."/>
            <person name="Lipzen A."/>
            <person name="Chen C."/>
            <person name="Yan M."/>
            <person name="Daum C."/>
            <person name="Ng V."/>
            <person name="Clum A."/>
            <person name="Steindorff A."/>
            <person name="Ohm R.A."/>
            <person name="Martin F."/>
            <person name="Silar P."/>
            <person name="Natvig D.O."/>
            <person name="Lalanne C."/>
            <person name="Gautier V."/>
            <person name="Ament-Velasquez S.L."/>
            <person name="Kruys A."/>
            <person name="Hutchinson M.I."/>
            <person name="Powell A.J."/>
            <person name="Barry K."/>
            <person name="Miller A.N."/>
            <person name="Grigoriev I.V."/>
            <person name="Debuchy R."/>
            <person name="Gladieux P."/>
            <person name="Hiltunen Thoren M."/>
            <person name="Johannesson H."/>
        </authorList>
    </citation>
    <scope>NUCLEOTIDE SEQUENCE</scope>
    <source>
        <strain evidence="2">CBS 990.96</strain>
    </source>
</reference>
<dbReference type="AlphaFoldDB" id="A0AAN7BH46"/>
<sequence length="206" mass="23308">MAITRYMSDFFALVENDSKTLVIIYFGDAFSPSHDAQGFRLPYMIFNSICFRRCDFFIITENSFQCTISPSSLMPPNDTNIIEVILLWQNIPGAHLKHPSLVEPIVQKMKLGVKSSKLVIRNGHDLYSKIVQNWVGLKTAGWQYIDGEKDIDSTDKNMMDKTIPTKYWLRGLGRSIQFQMVFDDGEEQSHDGPQASKGDKGSSQAG</sequence>
<keyword evidence="3" id="KW-1185">Reference proteome</keyword>
<name>A0AAN7BH46_9PEZI</name>
<accession>A0AAN7BH46</accession>
<dbReference type="Proteomes" id="UP001301958">
    <property type="component" value="Unassembled WGS sequence"/>
</dbReference>
<comment type="caution">
    <text evidence="2">The sequence shown here is derived from an EMBL/GenBank/DDBJ whole genome shotgun (WGS) entry which is preliminary data.</text>
</comment>
<dbReference type="EMBL" id="MU865430">
    <property type="protein sequence ID" value="KAK4223326.1"/>
    <property type="molecule type" value="Genomic_DNA"/>
</dbReference>